<feature type="domain" description="ABC transporter" evidence="9">
    <location>
        <begin position="260"/>
        <end position="503"/>
    </location>
</feature>
<dbReference type="InterPro" id="IPR027417">
    <property type="entry name" value="P-loop_NTPase"/>
</dbReference>
<dbReference type="PANTHER" id="PTHR43790:SF3">
    <property type="entry name" value="D-ALLOSE IMPORT ATP-BINDING PROTEIN ALSA-RELATED"/>
    <property type="match status" value="1"/>
</dbReference>
<proteinExistence type="predicted"/>
<keyword evidence="2" id="KW-1003">Cell membrane</keyword>
<sequence length="508" mass="53998">MRLSLRGLSKTFGPVKVLDDVQLSVAPGEIHGLAGQNGSGKSTLIKILTGVYTPDTGAHLSVDGAEVRMPVRWNEVRAAGISVVHQDLGLIDHLTVAENVCVGGFPTARGGRIDRRERDRLTARTLERLGIDLEPDALVAGLGAPERAEIAIARALRDHAPGKGLMILDESTRALNGEELERIHAMLRRIVAEGASAILISHSLPELKAVTQRVTVLRDGRVAAAGLETDDLDEHDIARAMLGSSFDIAASSRAAQDRVERGRPVLRVRGVSGTNLRHVDLEVAAGEIVGITGLPGSGHEELPYLLAGAIPGAVGGVEVDGHELGHDAGIQDRLAAGLALVPERRDRDGLALDLSVQDNLCMPRLRHHGSAGFVGRGWQADQTWHAIRELGIRPADPRALVKQLSGGNQQKVLLAKWLTGNPKVLVLHEPTQAVDVGARKDILRRLVRAAADGTAVVVVSSEVDDLTEICDRVLVHQSRGGLRPGSADDPDLLVQQIYAAQQPTGASA</sequence>
<evidence type="ECO:0000313" key="10">
    <source>
        <dbReference type="EMBL" id="PUA79553.1"/>
    </source>
</evidence>
<dbReference type="Gene3D" id="3.40.50.300">
    <property type="entry name" value="P-loop containing nucleotide triphosphate hydrolases"/>
    <property type="match status" value="2"/>
</dbReference>
<keyword evidence="4" id="KW-0677">Repeat</keyword>
<dbReference type="EMBL" id="PYXZ01000010">
    <property type="protein sequence ID" value="PUA79553.1"/>
    <property type="molecule type" value="Genomic_DNA"/>
</dbReference>
<comment type="caution">
    <text evidence="10">The sequence shown here is derived from an EMBL/GenBank/DDBJ whole genome shotgun (WGS) entry which is preliminary data.</text>
</comment>
<evidence type="ECO:0000256" key="1">
    <source>
        <dbReference type="ARBA" id="ARBA00022448"/>
    </source>
</evidence>
<keyword evidence="6 10" id="KW-0067">ATP-binding</keyword>
<keyword evidence="7" id="KW-1278">Translocase</keyword>
<dbReference type="PROSITE" id="PS00211">
    <property type="entry name" value="ABC_TRANSPORTER_1"/>
    <property type="match status" value="1"/>
</dbReference>
<evidence type="ECO:0000313" key="11">
    <source>
        <dbReference type="Proteomes" id="UP000244867"/>
    </source>
</evidence>
<dbReference type="PANTHER" id="PTHR43790">
    <property type="entry name" value="CARBOHYDRATE TRANSPORT ATP-BINDING PROTEIN MG119-RELATED"/>
    <property type="match status" value="1"/>
</dbReference>
<keyword evidence="5" id="KW-0547">Nucleotide-binding</keyword>
<protein>
    <submittedName>
        <fullName evidence="10">Sugar ABC transporter ATP-binding protein</fullName>
    </submittedName>
</protein>
<evidence type="ECO:0000256" key="3">
    <source>
        <dbReference type="ARBA" id="ARBA00022597"/>
    </source>
</evidence>
<dbReference type="GO" id="GO:0016887">
    <property type="term" value="F:ATP hydrolysis activity"/>
    <property type="evidence" value="ECO:0007669"/>
    <property type="project" value="InterPro"/>
</dbReference>
<name>A0A2R7YTB2_9ACTN</name>
<dbReference type="InterPro" id="IPR003439">
    <property type="entry name" value="ABC_transporter-like_ATP-bd"/>
</dbReference>
<organism evidence="10 11">
    <name type="scientific">Nocardioides currus</name>
    <dbReference type="NCBI Taxonomy" id="2133958"/>
    <lineage>
        <taxon>Bacteria</taxon>
        <taxon>Bacillati</taxon>
        <taxon>Actinomycetota</taxon>
        <taxon>Actinomycetes</taxon>
        <taxon>Propionibacteriales</taxon>
        <taxon>Nocardioidaceae</taxon>
        <taxon>Nocardioides</taxon>
    </lineage>
</organism>
<dbReference type="CDD" id="cd03215">
    <property type="entry name" value="ABC_Carb_Monos_II"/>
    <property type="match status" value="1"/>
</dbReference>
<dbReference type="InterPro" id="IPR003593">
    <property type="entry name" value="AAA+_ATPase"/>
</dbReference>
<gene>
    <name evidence="10" type="ORF">C7S10_19340</name>
</gene>
<dbReference type="SUPFAM" id="SSF52540">
    <property type="entry name" value="P-loop containing nucleoside triphosphate hydrolases"/>
    <property type="match status" value="2"/>
</dbReference>
<dbReference type="SMART" id="SM00382">
    <property type="entry name" value="AAA"/>
    <property type="match status" value="2"/>
</dbReference>
<evidence type="ECO:0000256" key="6">
    <source>
        <dbReference type="ARBA" id="ARBA00022840"/>
    </source>
</evidence>
<dbReference type="AlphaFoldDB" id="A0A2R7YTB2"/>
<keyword evidence="11" id="KW-1185">Reference proteome</keyword>
<evidence type="ECO:0000256" key="5">
    <source>
        <dbReference type="ARBA" id="ARBA00022741"/>
    </source>
</evidence>
<accession>A0A2R7YTB2</accession>
<keyword evidence="1" id="KW-0813">Transport</keyword>
<evidence type="ECO:0000256" key="4">
    <source>
        <dbReference type="ARBA" id="ARBA00022737"/>
    </source>
</evidence>
<evidence type="ECO:0000259" key="9">
    <source>
        <dbReference type="PROSITE" id="PS50893"/>
    </source>
</evidence>
<keyword evidence="8" id="KW-0472">Membrane</keyword>
<dbReference type="OrthoDB" id="3311037at2"/>
<dbReference type="PROSITE" id="PS50893">
    <property type="entry name" value="ABC_TRANSPORTER_2"/>
    <property type="match status" value="2"/>
</dbReference>
<dbReference type="InterPro" id="IPR050107">
    <property type="entry name" value="ABC_carbohydrate_import_ATPase"/>
</dbReference>
<feature type="domain" description="ABC transporter" evidence="9">
    <location>
        <begin position="3"/>
        <end position="244"/>
    </location>
</feature>
<dbReference type="InterPro" id="IPR017871">
    <property type="entry name" value="ABC_transporter-like_CS"/>
</dbReference>
<evidence type="ECO:0000256" key="7">
    <source>
        <dbReference type="ARBA" id="ARBA00022967"/>
    </source>
</evidence>
<evidence type="ECO:0000256" key="8">
    <source>
        <dbReference type="ARBA" id="ARBA00023136"/>
    </source>
</evidence>
<keyword evidence="3" id="KW-0762">Sugar transport</keyword>
<dbReference type="Pfam" id="PF00005">
    <property type="entry name" value="ABC_tran"/>
    <property type="match status" value="2"/>
</dbReference>
<evidence type="ECO:0000256" key="2">
    <source>
        <dbReference type="ARBA" id="ARBA00022475"/>
    </source>
</evidence>
<reference evidence="10 11" key="1">
    <citation type="submission" date="2018-03" db="EMBL/GenBank/DDBJ databases">
        <authorList>
            <person name="Keele B.F."/>
        </authorList>
    </citation>
    <scope>NUCLEOTIDE SEQUENCE [LARGE SCALE GENOMIC DNA]</scope>
    <source>
        <strain evidence="10 11">IB-3</strain>
    </source>
</reference>
<dbReference type="Proteomes" id="UP000244867">
    <property type="component" value="Unassembled WGS sequence"/>
</dbReference>
<dbReference type="CDD" id="cd03216">
    <property type="entry name" value="ABC_Carb_Monos_I"/>
    <property type="match status" value="1"/>
</dbReference>
<dbReference type="GO" id="GO:0005524">
    <property type="term" value="F:ATP binding"/>
    <property type="evidence" value="ECO:0007669"/>
    <property type="project" value="UniProtKB-KW"/>
</dbReference>